<reference evidence="1" key="1">
    <citation type="submission" date="2018-05" db="EMBL/GenBank/DDBJ databases">
        <authorList>
            <person name="Lanie J.A."/>
            <person name="Ng W.-L."/>
            <person name="Kazmierczak K.M."/>
            <person name="Andrzejewski T.M."/>
            <person name="Davidsen T.M."/>
            <person name="Wayne K.J."/>
            <person name="Tettelin H."/>
            <person name="Glass J.I."/>
            <person name="Rusch D."/>
            <person name="Podicherti R."/>
            <person name="Tsui H.-C.T."/>
            <person name="Winkler M.E."/>
        </authorList>
    </citation>
    <scope>NUCLEOTIDE SEQUENCE</scope>
</reference>
<gene>
    <name evidence="1" type="ORF">METZ01_LOCUS312327</name>
</gene>
<evidence type="ECO:0000313" key="1">
    <source>
        <dbReference type="EMBL" id="SVC59473.1"/>
    </source>
</evidence>
<dbReference type="EMBL" id="UINC01099870">
    <property type="protein sequence ID" value="SVC59473.1"/>
    <property type="molecule type" value="Genomic_DNA"/>
</dbReference>
<dbReference type="AlphaFoldDB" id="A0A382NE47"/>
<name>A0A382NE47_9ZZZZ</name>
<sequence length="67" mass="7653">MEIGDKVQHFGTGSIGTVIDSSYEVETPFQQMCVQWEDDLAPHKDSWERRNDLSMVEAPAYDFSISK</sequence>
<accession>A0A382NE47</accession>
<organism evidence="1">
    <name type="scientific">marine metagenome</name>
    <dbReference type="NCBI Taxonomy" id="408172"/>
    <lineage>
        <taxon>unclassified sequences</taxon>
        <taxon>metagenomes</taxon>
        <taxon>ecological metagenomes</taxon>
    </lineage>
</organism>
<protein>
    <submittedName>
        <fullName evidence="1">Uncharacterized protein</fullName>
    </submittedName>
</protein>
<proteinExistence type="predicted"/>